<evidence type="ECO:0000313" key="1">
    <source>
        <dbReference type="EMBL" id="SVA67775.1"/>
    </source>
</evidence>
<sequence>MSQASDRTDGFITGLQETSNLHVMAINCLEGVFERNPNRLRIGHRNIIIIGDLALYAIPIKPLMAAFLNPWANRSDLPRVEVHPLSGWVRKHASACIQPPGASEEPGPDTIAAICEALLADSSLFLMEPMTTFRSALFSTYGHGISPITGIFTEFLKERGADLDLESSEIVVPGSYSWKWHLQFGDPDVSGFTLHSSIKDGPRRKHILDTDELSEFSITPLECIGDLVSQLRRAPQSLLKEKEDQYGEICNSHEFRTAVARDWEPLRRRFEEAAAQEPSRSEAIEKIVETVRTQDNGDGVEYNVLRGHLLADGHSRDAAEEAIDQAREQLDWLLEPRFGFFQLEDSEVIRLRRVQAAIEETQRLQEEIQQNLQEE</sequence>
<accession>A0A381XSU4</accession>
<protein>
    <submittedName>
        <fullName evidence="1">Uncharacterized protein</fullName>
    </submittedName>
</protein>
<proteinExistence type="predicted"/>
<dbReference type="EMBL" id="UINC01016242">
    <property type="protein sequence ID" value="SVA67775.1"/>
    <property type="molecule type" value="Genomic_DNA"/>
</dbReference>
<gene>
    <name evidence="1" type="ORF">METZ01_LOCUS120629</name>
</gene>
<name>A0A381XSU4_9ZZZZ</name>
<dbReference type="AlphaFoldDB" id="A0A381XSU4"/>
<reference evidence="1" key="1">
    <citation type="submission" date="2018-05" db="EMBL/GenBank/DDBJ databases">
        <authorList>
            <person name="Lanie J.A."/>
            <person name="Ng W.-L."/>
            <person name="Kazmierczak K.M."/>
            <person name="Andrzejewski T.M."/>
            <person name="Davidsen T.M."/>
            <person name="Wayne K.J."/>
            <person name="Tettelin H."/>
            <person name="Glass J.I."/>
            <person name="Rusch D."/>
            <person name="Podicherti R."/>
            <person name="Tsui H.-C.T."/>
            <person name="Winkler M.E."/>
        </authorList>
    </citation>
    <scope>NUCLEOTIDE SEQUENCE</scope>
</reference>
<organism evidence="1">
    <name type="scientific">marine metagenome</name>
    <dbReference type="NCBI Taxonomy" id="408172"/>
    <lineage>
        <taxon>unclassified sequences</taxon>
        <taxon>metagenomes</taxon>
        <taxon>ecological metagenomes</taxon>
    </lineage>
</organism>